<keyword evidence="6" id="KW-1185">Reference proteome</keyword>
<feature type="domain" description="Toprim" evidence="4">
    <location>
        <begin position="244"/>
        <end position="341"/>
    </location>
</feature>
<evidence type="ECO:0000259" key="2">
    <source>
        <dbReference type="Pfam" id="PF08707"/>
    </source>
</evidence>
<dbReference type="CDD" id="cd01029">
    <property type="entry name" value="TOPRIM_primases"/>
    <property type="match status" value="1"/>
</dbReference>
<dbReference type="InterPro" id="IPR022081">
    <property type="entry name" value="DUF3631"/>
</dbReference>
<dbReference type="EMBL" id="CP038148">
    <property type="protein sequence ID" value="QBQ97900.1"/>
    <property type="molecule type" value="Genomic_DNA"/>
</dbReference>
<feature type="domain" description="Primase C-terminal 2" evidence="2">
    <location>
        <begin position="22"/>
        <end position="93"/>
    </location>
</feature>
<accession>A0A4P7CQ19</accession>
<feature type="compositionally biased region" description="Basic and acidic residues" evidence="1">
    <location>
        <begin position="826"/>
        <end position="837"/>
    </location>
</feature>
<feature type="region of interest" description="Disordered" evidence="1">
    <location>
        <begin position="791"/>
        <end position="904"/>
    </location>
</feature>
<feature type="compositionally biased region" description="Basic residues" evidence="1">
    <location>
        <begin position="816"/>
        <end position="825"/>
    </location>
</feature>
<feature type="compositionally biased region" description="Polar residues" evidence="1">
    <location>
        <begin position="791"/>
        <end position="809"/>
    </location>
</feature>
<dbReference type="Pfam" id="PF13362">
    <property type="entry name" value="Toprim_3"/>
    <property type="match status" value="1"/>
</dbReference>
<gene>
    <name evidence="5" type="ORF">E1956_12415</name>
</gene>
<feature type="domain" description="DUF3631" evidence="3">
    <location>
        <begin position="609"/>
        <end position="789"/>
    </location>
</feature>
<evidence type="ECO:0000259" key="4">
    <source>
        <dbReference type="Pfam" id="PF13362"/>
    </source>
</evidence>
<dbReference type="InterPro" id="IPR006171">
    <property type="entry name" value="TOPRIM_dom"/>
</dbReference>
<evidence type="ECO:0000313" key="6">
    <source>
        <dbReference type="Proteomes" id="UP000295727"/>
    </source>
</evidence>
<evidence type="ECO:0000313" key="5">
    <source>
        <dbReference type="EMBL" id="QBQ97900.1"/>
    </source>
</evidence>
<feature type="compositionally biased region" description="Low complexity" evidence="1">
    <location>
        <begin position="840"/>
        <end position="861"/>
    </location>
</feature>
<dbReference type="KEGG" id="ppai:E1956_12415"/>
<sequence length="904" mass="97591">MARKIRMRKAMNAVTDDVSRIEQALACIPADLKRDDWARIGAALKHELGDAGFDLFDSWSQHGESYNAAAVRSTWRSLSASGGVTINTLFFKAIEHGFDSRSGASTVDTAELERRRAERDRRVTEEARDREMRAISAAGLAETVWRAATAVGADHPYLTRKGVDPVETLREIDIDKLAALIGYQPKRGDDPLTGRILIAPVKVGAKLSSIEMIDGDGRKSALAGGVKAGGYWTAQVMPEALDVLLIAEGVATALSASQCSGHPSVAALSVGQLEATARAMRECYPDAALVLLADLTKDTGEPDDRATKAAQAVGGKLAVPDFGADREPAQTDFNDMHAVRGVNAVKAAIDAVLAAVPPVSGQHASSESTTDANAPTETDDEAIARLAVLSPMQFDRVSKAEAKRLGVKLSTLEKMVKEARGEADSDDAPLFDEIEPWHEAVEGAALLSEISRAIQRFIVCDLETVTATALWCVAAWLIDSVNVCPILLINAPEKACGKTQLLTVTGRLVPKPAQAAGISPSVLFRMIEKYQPTLLVDEIETVLTKEAEDLRGLLNAGHTRDSAFVWRSVAVGDDFEPKRFNVYGFKALAGINADRLAETITSRSVVAQLRRKLPHENVERLRHAEPGLFDELKSKIARWADDNADAIRRARPDLPDALGDREQDNWEPLLAVADLAGGAWPAWSRKAAIKLCERGGDANQSNGANLLADIQEVFETRGVDRIFSADLLDALMADEEKPWATWNRGKSINMKQVASMLRKYGVESAQIRIGYESKKGYLLSQFSDAFDRYLSSSQPPGISRNNETNTAKGNTGGHHSVSRVPKHVPKHDGDFPKHEGKNASGNTSGSVVDVSNGNLNVSGGNETRNTPETLEPLSDKDCFGVSGDLGDSEEREKSVSGDEAEDEL</sequence>
<dbReference type="InterPro" id="IPR034154">
    <property type="entry name" value="TOPRIM_DnaG/twinkle"/>
</dbReference>
<name>A0A4P7CQ19_9BURK</name>
<dbReference type="GO" id="GO:0016817">
    <property type="term" value="F:hydrolase activity, acting on acid anhydrides"/>
    <property type="evidence" value="ECO:0007669"/>
    <property type="project" value="InterPro"/>
</dbReference>
<dbReference type="InterPro" id="IPR014819">
    <property type="entry name" value="PriCT_2"/>
</dbReference>
<evidence type="ECO:0000256" key="1">
    <source>
        <dbReference type="SAM" id="MobiDB-lite"/>
    </source>
</evidence>
<dbReference type="Pfam" id="PF08707">
    <property type="entry name" value="PriCT_2"/>
    <property type="match status" value="1"/>
</dbReference>
<proteinExistence type="predicted"/>
<evidence type="ECO:0000259" key="3">
    <source>
        <dbReference type="Pfam" id="PF12307"/>
    </source>
</evidence>
<protein>
    <submittedName>
        <fullName evidence="5">DUF3631 domain-containing protein</fullName>
    </submittedName>
</protein>
<dbReference type="Pfam" id="PF12307">
    <property type="entry name" value="DUF3631"/>
    <property type="match status" value="1"/>
</dbReference>
<reference evidence="5 6" key="1">
    <citation type="submission" date="2019-03" db="EMBL/GenBank/DDBJ databases">
        <title>Paraburkholderia sp. 7MH5, isolated from subtropical forest soil.</title>
        <authorList>
            <person name="Gao Z.-H."/>
            <person name="Qiu L.-H."/>
        </authorList>
    </citation>
    <scope>NUCLEOTIDE SEQUENCE [LARGE SCALE GENOMIC DNA]</scope>
    <source>
        <strain evidence="5 6">7MH5</strain>
    </source>
</reference>
<dbReference type="Proteomes" id="UP000295727">
    <property type="component" value="Chromosome 1"/>
</dbReference>
<dbReference type="AlphaFoldDB" id="A0A4P7CQ19"/>
<organism evidence="5 6">
    <name type="scientific">Paraburkholderia pallida</name>
    <dbReference type="NCBI Taxonomy" id="2547399"/>
    <lineage>
        <taxon>Bacteria</taxon>
        <taxon>Pseudomonadati</taxon>
        <taxon>Pseudomonadota</taxon>
        <taxon>Betaproteobacteria</taxon>
        <taxon>Burkholderiales</taxon>
        <taxon>Burkholderiaceae</taxon>
        <taxon>Paraburkholderia</taxon>
    </lineage>
</organism>
<dbReference type="OrthoDB" id="5959484at2"/>